<feature type="domain" description="RING-type" evidence="11">
    <location>
        <begin position="9"/>
        <end position="86"/>
    </location>
</feature>
<evidence type="ECO:0000256" key="2">
    <source>
        <dbReference type="ARBA" id="ARBA00004906"/>
    </source>
</evidence>
<dbReference type="PROSITE" id="PS50089">
    <property type="entry name" value="ZF_RING_2"/>
    <property type="match status" value="1"/>
</dbReference>
<dbReference type="GO" id="GO:0061630">
    <property type="term" value="F:ubiquitin protein ligase activity"/>
    <property type="evidence" value="ECO:0007669"/>
    <property type="project" value="UniProtKB-EC"/>
</dbReference>
<comment type="caution">
    <text evidence="12">The sequence shown here is derived from an EMBL/GenBank/DDBJ whole genome shotgun (WGS) entry which is preliminary data.</text>
</comment>
<dbReference type="SUPFAM" id="SSF57850">
    <property type="entry name" value="RING/U-box"/>
    <property type="match status" value="1"/>
</dbReference>
<dbReference type="SMART" id="SM00184">
    <property type="entry name" value="RING"/>
    <property type="match status" value="1"/>
</dbReference>
<organism evidence="12 13">
    <name type="scientific">Orchesella cincta</name>
    <name type="common">Springtail</name>
    <name type="synonym">Podura cincta</name>
    <dbReference type="NCBI Taxonomy" id="48709"/>
    <lineage>
        <taxon>Eukaryota</taxon>
        <taxon>Metazoa</taxon>
        <taxon>Ecdysozoa</taxon>
        <taxon>Arthropoda</taxon>
        <taxon>Hexapoda</taxon>
        <taxon>Collembola</taxon>
        <taxon>Entomobryomorpha</taxon>
        <taxon>Entomobryoidea</taxon>
        <taxon>Orchesellidae</taxon>
        <taxon>Orchesellinae</taxon>
        <taxon>Orchesella</taxon>
    </lineage>
</organism>
<comment type="pathway">
    <text evidence="2">Protein modification; protein ubiquitination.</text>
</comment>
<reference evidence="12 13" key="1">
    <citation type="journal article" date="2016" name="Genome Biol. Evol.">
        <title>Gene Family Evolution Reflects Adaptation to Soil Environmental Stressors in the Genome of the Collembolan Orchesella cincta.</title>
        <authorList>
            <person name="Faddeeva-Vakhrusheva A."/>
            <person name="Derks M.F."/>
            <person name="Anvar S.Y."/>
            <person name="Agamennone V."/>
            <person name="Suring W."/>
            <person name="Smit S."/>
            <person name="van Straalen N.M."/>
            <person name="Roelofs D."/>
        </authorList>
    </citation>
    <scope>NUCLEOTIDE SEQUENCE [LARGE SCALE GENOMIC DNA]</scope>
    <source>
        <tissue evidence="12">Mixed pool</tissue>
    </source>
</reference>
<dbReference type="InterPro" id="IPR024766">
    <property type="entry name" value="Znf_RING_H2"/>
</dbReference>
<proteinExistence type="predicted"/>
<dbReference type="Proteomes" id="UP000094527">
    <property type="component" value="Unassembled WGS sequence"/>
</dbReference>
<evidence type="ECO:0000313" key="13">
    <source>
        <dbReference type="Proteomes" id="UP000094527"/>
    </source>
</evidence>
<sequence length="291" mass="33129">MTSLCLLECSICQQSLTKHSRLDDLSPNERSRYTDEDLRILHRSIWAPVVTPCGHLFHKGCITEWFRVRRNYDGGSPLRGTCPTCRKVIAYHKLIRLYLTPSPVDNETSSDGSSASTPVSSRASRTSLTSDNVRHNCLCLAHRSASQPSPSLAVGVAPSSINNFRIYSNFLELRYGRTQDMLRARQLASSHWNTWQGFLMEDNAAYEIYCENEDCRTLQTVYNVLVDEFRILQQKLKTEMDVSKMKSILVTSLQKESDKMKQEKETVSSKAAWFCLLIVCFLSCCYCLAKP</sequence>
<name>A0A1D2NHE5_ORCCI</name>
<comment type="catalytic activity">
    <reaction evidence="1">
        <text>S-ubiquitinyl-[E2 ubiquitin-conjugating enzyme]-L-cysteine + [acceptor protein]-L-lysine = [E2 ubiquitin-conjugating enzyme]-L-cysteine + N(6)-ubiquitinyl-[acceptor protein]-L-lysine.</text>
        <dbReference type="EC" id="2.3.2.27"/>
    </reaction>
</comment>
<evidence type="ECO:0000256" key="6">
    <source>
        <dbReference type="ARBA" id="ARBA00022771"/>
    </source>
</evidence>
<evidence type="ECO:0000256" key="1">
    <source>
        <dbReference type="ARBA" id="ARBA00000900"/>
    </source>
</evidence>
<evidence type="ECO:0000256" key="7">
    <source>
        <dbReference type="ARBA" id="ARBA00022786"/>
    </source>
</evidence>
<keyword evidence="5" id="KW-0479">Metal-binding</keyword>
<evidence type="ECO:0000256" key="4">
    <source>
        <dbReference type="ARBA" id="ARBA00022679"/>
    </source>
</evidence>
<keyword evidence="4" id="KW-0808">Transferase</keyword>
<evidence type="ECO:0000256" key="8">
    <source>
        <dbReference type="ARBA" id="ARBA00022833"/>
    </source>
</evidence>
<dbReference type="GO" id="GO:0008270">
    <property type="term" value="F:zinc ion binding"/>
    <property type="evidence" value="ECO:0007669"/>
    <property type="project" value="UniProtKB-KW"/>
</dbReference>
<dbReference type="EC" id="2.3.2.27" evidence="3"/>
<accession>A0A1D2NHE5</accession>
<feature type="compositionally biased region" description="Low complexity" evidence="10">
    <location>
        <begin position="113"/>
        <end position="127"/>
    </location>
</feature>
<protein>
    <recommendedName>
        <fullName evidence="3">RING-type E3 ubiquitin transferase</fullName>
        <ecNumber evidence="3">2.3.2.27</ecNumber>
    </recommendedName>
</protein>
<keyword evidence="8" id="KW-0862">Zinc</keyword>
<dbReference type="OrthoDB" id="8062037at2759"/>
<dbReference type="GO" id="GO:0031461">
    <property type="term" value="C:cullin-RING ubiquitin ligase complex"/>
    <property type="evidence" value="ECO:0007669"/>
    <property type="project" value="UniProtKB-ARBA"/>
</dbReference>
<feature type="region of interest" description="Disordered" evidence="10">
    <location>
        <begin position="105"/>
        <end position="128"/>
    </location>
</feature>
<dbReference type="GO" id="GO:0005783">
    <property type="term" value="C:endoplasmic reticulum"/>
    <property type="evidence" value="ECO:0007669"/>
    <property type="project" value="InterPro"/>
</dbReference>
<dbReference type="InterPro" id="IPR045103">
    <property type="entry name" value="RNF5/RNF185-like"/>
</dbReference>
<dbReference type="InterPro" id="IPR001841">
    <property type="entry name" value="Znf_RING"/>
</dbReference>
<dbReference type="AlphaFoldDB" id="A0A1D2NHE5"/>
<dbReference type="Pfam" id="PF12678">
    <property type="entry name" value="zf-rbx1"/>
    <property type="match status" value="1"/>
</dbReference>
<dbReference type="GO" id="GO:0006511">
    <property type="term" value="P:ubiquitin-dependent protein catabolic process"/>
    <property type="evidence" value="ECO:0007669"/>
    <property type="project" value="InterPro"/>
</dbReference>
<evidence type="ECO:0000256" key="9">
    <source>
        <dbReference type="PROSITE-ProRule" id="PRU00175"/>
    </source>
</evidence>
<evidence type="ECO:0000259" key="11">
    <source>
        <dbReference type="PROSITE" id="PS50089"/>
    </source>
</evidence>
<keyword evidence="6 9" id="KW-0863">Zinc-finger</keyword>
<dbReference type="Gene3D" id="3.30.40.10">
    <property type="entry name" value="Zinc/RING finger domain, C3HC4 (zinc finger)"/>
    <property type="match status" value="1"/>
</dbReference>
<evidence type="ECO:0000256" key="5">
    <source>
        <dbReference type="ARBA" id="ARBA00022723"/>
    </source>
</evidence>
<gene>
    <name evidence="12" type="ORF">Ocin01_01995</name>
</gene>
<dbReference type="InterPro" id="IPR013083">
    <property type="entry name" value="Znf_RING/FYVE/PHD"/>
</dbReference>
<dbReference type="EMBL" id="LJIJ01000037">
    <property type="protein sequence ID" value="ODN04681.1"/>
    <property type="molecule type" value="Genomic_DNA"/>
</dbReference>
<evidence type="ECO:0000256" key="3">
    <source>
        <dbReference type="ARBA" id="ARBA00012483"/>
    </source>
</evidence>
<evidence type="ECO:0000313" key="12">
    <source>
        <dbReference type="EMBL" id="ODN04681.1"/>
    </source>
</evidence>
<evidence type="ECO:0000256" key="10">
    <source>
        <dbReference type="SAM" id="MobiDB-lite"/>
    </source>
</evidence>
<dbReference type="PANTHER" id="PTHR12313">
    <property type="entry name" value="E3 UBIQUITIN-PROTEIN LIGASE RNF5-RELATED"/>
    <property type="match status" value="1"/>
</dbReference>
<keyword evidence="7" id="KW-0833">Ubl conjugation pathway</keyword>
<keyword evidence="13" id="KW-1185">Reference proteome</keyword>